<dbReference type="AlphaFoldDB" id="A0A0A9E4I1"/>
<reference evidence="1" key="1">
    <citation type="submission" date="2014-09" db="EMBL/GenBank/DDBJ databases">
        <authorList>
            <person name="Magalhaes I.L.F."/>
            <person name="Oliveira U."/>
            <person name="Santos F.R."/>
            <person name="Vidigal T.H.D.A."/>
            <person name="Brescovit A.D."/>
            <person name="Santos A.J."/>
        </authorList>
    </citation>
    <scope>NUCLEOTIDE SEQUENCE</scope>
    <source>
        <tissue evidence="1">Shoot tissue taken approximately 20 cm above the soil surface</tissue>
    </source>
</reference>
<protein>
    <submittedName>
        <fullName evidence="1">Uncharacterized protein</fullName>
    </submittedName>
</protein>
<dbReference type="EMBL" id="GBRH01202251">
    <property type="protein sequence ID" value="JAD95644.1"/>
    <property type="molecule type" value="Transcribed_RNA"/>
</dbReference>
<reference evidence="1" key="2">
    <citation type="journal article" date="2015" name="Data Brief">
        <title>Shoot transcriptome of the giant reed, Arundo donax.</title>
        <authorList>
            <person name="Barrero R.A."/>
            <person name="Guerrero F.D."/>
            <person name="Moolhuijzen P."/>
            <person name="Goolsby J.A."/>
            <person name="Tidwell J."/>
            <person name="Bellgard S.E."/>
            <person name="Bellgard M.I."/>
        </authorList>
    </citation>
    <scope>NUCLEOTIDE SEQUENCE</scope>
    <source>
        <tissue evidence="1">Shoot tissue taken approximately 20 cm above the soil surface</tissue>
    </source>
</reference>
<organism evidence="1">
    <name type="scientific">Arundo donax</name>
    <name type="common">Giant reed</name>
    <name type="synonym">Donax arundinaceus</name>
    <dbReference type="NCBI Taxonomy" id="35708"/>
    <lineage>
        <taxon>Eukaryota</taxon>
        <taxon>Viridiplantae</taxon>
        <taxon>Streptophyta</taxon>
        <taxon>Embryophyta</taxon>
        <taxon>Tracheophyta</taxon>
        <taxon>Spermatophyta</taxon>
        <taxon>Magnoliopsida</taxon>
        <taxon>Liliopsida</taxon>
        <taxon>Poales</taxon>
        <taxon>Poaceae</taxon>
        <taxon>PACMAD clade</taxon>
        <taxon>Arundinoideae</taxon>
        <taxon>Arundineae</taxon>
        <taxon>Arundo</taxon>
    </lineage>
</organism>
<accession>A0A0A9E4I1</accession>
<name>A0A0A9E4I1_ARUDO</name>
<evidence type="ECO:0000313" key="1">
    <source>
        <dbReference type="EMBL" id="JAD95644.1"/>
    </source>
</evidence>
<proteinExistence type="predicted"/>
<sequence>MNQMQVLARSEKNCTLSGNPILHVLQTSYTCLA</sequence>